<keyword evidence="1" id="KW-0472">Membrane</keyword>
<keyword evidence="1" id="KW-1133">Transmembrane helix</keyword>
<feature type="transmembrane region" description="Helical" evidence="1">
    <location>
        <begin position="383"/>
        <end position="404"/>
    </location>
</feature>
<dbReference type="AlphaFoldDB" id="A0A4R3NCQ2"/>
<protein>
    <submittedName>
        <fullName evidence="2">CzcA family heavy metal efflux pump</fullName>
    </submittedName>
</protein>
<feature type="transmembrane region" description="Helical" evidence="1">
    <location>
        <begin position="524"/>
        <end position="541"/>
    </location>
</feature>
<feature type="transmembrane region" description="Helical" evidence="1">
    <location>
        <begin position="905"/>
        <end position="927"/>
    </location>
</feature>
<feature type="transmembrane region" description="Helical" evidence="1">
    <location>
        <begin position="334"/>
        <end position="350"/>
    </location>
</feature>
<gene>
    <name evidence="2" type="ORF">EDC34_103254</name>
</gene>
<keyword evidence="3" id="KW-1185">Reference proteome</keyword>
<reference evidence="2 3" key="1">
    <citation type="submission" date="2019-03" db="EMBL/GenBank/DDBJ databases">
        <title>Genomic Encyclopedia of Type Strains, Phase IV (KMG-IV): sequencing the most valuable type-strain genomes for metagenomic binning, comparative biology and taxonomic classification.</title>
        <authorList>
            <person name="Goeker M."/>
        </authorList>
    </citation>
    <scope>NUCLEOTIDE SEQUENCE [LARGE SCALE GENOMIC DNA]</scope>
    <source>
        <strain evidence="2 3">DSM 13605</strain>
    </source>
</reference>
<dbReference type="Gene3D" id="3.30.70.1440">
    <property type="entry name" value="Multidrug efflux transporter AcrB pore domain"/>
    <property type="match status" value="1"/>
</dbReference>
<dbReference type="SUPFAM" id="SSF82714">
    <property type="entry name" value="Multidrug efflux transporter AcrB TolC docking domain, DN and DC subdomains"/>
    <property type="match status" value="2"/>
</dbReference>
<keyword evidence="1" id="KW-0812">Transmembrane</keyword>
<proteinExistence type="predicted"/>
<dbReference type="OrthoDB" id="9758297at2"/>
<feature type="transmembrane region" description="Helical" evidence="1">
    <location>
        <begin position="460"/>
        <end position="480"/>
    </location>
</feature>
<dbReference type="GO" id="GO:0042910">
    <property type="term" value="F:xenobiotic transmembrane transporter activity"/>
    <property type="evidence" value="ECO:0007669"/>
    <property type="project" value="TreeGrafter"/>
</dbReference>
<accession>A0A4R3NCQ2</accession>
<sequence length="1018" mass="107914">MSSALTRHARSLWLALLLLTLGGIVGALRMPVSLFPQIDYPRILVAIDAGERDPAQMEAEITRPMEIALRAVPGVTHIRSTTSRGAAEIALNFPWGQDMAQATLATQGALATVASRLPPGTDYEVRRSDPSLFPVLGLALTSDSLDPQALRQLAELKLRPALTAVDGVAGVDVLGGAAREFEVAVDPAKLAALGLSIDDVARALTQANLVRGVGRLQDRHRLYLVLVEHRPATPAELARIPIKSGDSAAAGQVTLGDVARIHPASAPNYTLVNSDGHRAVLVNVRQGLGGDTVRIVQQVQARLAGLGLPPSVKVTPFYDQSELVVGAASAVRDAILLGALLAGLVLWLFLRSWRLMAITAAVLPAVLAASCLVLYALGLHFDMMTLGGMAAAVGLIVDDAVVMLEHVMRRMQEGRARTPPGILAAAAEMTRPLLGSTGATIVVFLPLAFIAGVSGGFFKALAVTMVAALVISLLYARLLIPLLCAHWLRPRDAELAERAGGWLGWLLRQYHRALRAVMAHPGRFAASVALVLGIAGGLAWYKVPSGFMPKMDEGGFILDYKAQPGAALADTDRLLRQVEALIRATPEVASYSRRTGLQLGGGLTEADEGDYFIRLKDGRRRPIEAVMADLRQRIATQVPGLQVETAQLMEDLIGDLTAVPQPIEIKLFGDDPAQLAPVAQRVAGAIARIPGVVEVVDGLRVAGDAIAIRVDAGRARLHGLDPAQVADQVEALVGGNVATRVRVGEQMLDVRVRGPSDLRARAAELAQLPLVAPDGHALRLGQVAQVVVVAGQQQRTREDLAPFIDVTARLEGRDLGSAMAEVRKTVASLRLPGTIRVEYGGLYAQQRQSFTDMTLVFSAALLLAALLLTFLFERLAWTLAAMATVLLSAGAVFIGLWLTGIELDVSALMGLTMVVGMVTELIVFYFSELPAGQPAEVTALREAGEKRLRPILMSALIAILTLSPLALGLSRGAGLQQPLATAIIFGLIAAVPLVLLLLPALVCVLQGRPRTPPTAAVE</sequence>
<dbReference type="Pfam" id="PF00873">
    <property type="entry name" value="ACR_tran"/>
    <property type="match status" value="1"/>
</dbReference>
<feature type="transmembrane region" description="Helical" evidence="1">
    <location>
        <begin position="433"/>
        <end position="454"/>
    </location>
</feature>
<dbReference type="EMBL" id="SMAP01000003">
    <property type="protein sequence ID" value="TCT24909.1"/>
    <property type="molecule type" value="Genomic_DNA"/>
</dbReference>
<evidence type="ECO:0000256" key="1">
    <source>
        <dbReference type="SAM" id="Phobius"/>
    </source>
</evidence>
<dbReference type="RefSeq" id="WP_114959630.1">
    <property type="nucleotide sequence ID" value="NZ_MSZW01000044.1"/>
</dbReference>
<dbReference type="SUPFAM" id="SSF82866">
    <property type="entry name" value="Multidrug efflux transporter AcrB transmembrane domain"/>
    <property type="match status" value="2"/>
</dbReference>
<dbReference type="GO" id="GO:0005886">
    <property type="term" value="C:plasma membrane"/>
    <property type="evidence" value="ECO:0007669"/>
    <property type="project" value="TreeGrafter"/>
</dbReference>
<comment type="caution">
    <text evidence="2">The sequence shown here is derived from an EMBL/GenBank/DDBJ whole genome shotgun (WGS) entry which is preliminary data.</text>
</comment>
<feature type="transmembrane region" description="Helical" evidence="1">
    <location>
        <begin position="853"/>
        <end position="872"/>
    </location>
</feature>
<dbReference type="InterPro" id="IPR027463">
    <property type="entry name" value="AcrB_DN_DC_subdom"/>
</dbReference>
<dbReference type="Gene3D" id="3.30.2090.10">
    <property type="entry name" value="Multidrug efflux transporter AcrB TolC docking domain, DN and DC subdomains"/>
    <property type="match status" value="2"/>
</dbReference>
<evidence type="ECO:0000313" key="3">
    <source>
        <dbReference type="Proteomes" id="UP000295414"/>
    </source>
</evidence>
<feature type="transmembrane region" description="Helical" evidence="1">
    <location>
        <begin position="879"/>
        <end position="899"/>
    </location>
</feature>
<dbReference type="Proteomes" id="UP000295414">
    <property type="component" value="Unassembled WGS sequence"/>
</dbReference>
<dbReference type="Gene3D" id="1.20.1640.10">
    <property type="entry name" value="Multidrug efflux transporter AcrB transmembrane domain"/>
    <property type="match status" value="2"/>
</dbReference>
<feature type="transmembrane region" description="Helical" evidence="1">
    <location>
        <begin position="357"/>
        <end position="377"/>
    </location>
</feature>
<dbReference type="PANTHER" id="PTHR32063:SF0">
    <property type="entry name" value="SWARMING MOTILITY PROTEIN SWRC"/>
    <property type="match status" value="1"/>
</dbReference>
<dbReference type="PRINTS" id="PR00702">
    <property type="entry name" value="ACRIFLAVINRP"/>
</dbReference>
<dbReference type="PANTHER" id="PTHR32063">
    <property type="match status" value="1"/>
</dbReference>
<organism evidence="2 3">
    <name type="scientific">Thermomonas haemolytica</name>
    <dbReference type="NCBI Taxonomy" id="141949"/>
    <lineage>
        <taxon>Bacteria</taxon>
        <taxon>Pseudomonadati</taxon>
        <taxon>Pseudomonadota</taxon>
        <taxon>Gammaproteobacteria</taxon>
        <taxon>Lysobacterales</taxon>
        <taxon>Lysobacteraceae</taxon>
        <taxon>Thermomonas</taxon>
    </lineage>
</organism>
<dbReference type="SUPFAM" id="SSF82693">
    <property type="entry name" value="Multidrug efflux transporter AcrB pore domain, PN1, PN2, PC1 and PC2 subdomains"/>
    <property type="match status" value="3"/>
</dbReference>
<feature type="transmembrane region" description="Helical" evidence="1">
    <location>
        <begin position="979"/>
        <end position="1005"/>
    </location>
</feature>
<dbReference type="Gene3D" id="3.30.70.1430">
    <property type="entry name" value="Multidrug efflux transporter AcrB pore domain"/>
    <property type="match status" value="2"/>
</dbReference>
<dbReference type="Gene3D" id="3.30.70.1320">
    <property type="entry name" value="Multidrug efflux transporter AcrB pore domain like"/>
    <property type="match status" value="1"/>
</dbReference>
<name>A0A4R3NCQ2_9GAMM</name>
<dbReference type="InterPro" id="IPR001036">
    <property type="entry name" value="Acrflvin-R"/>
</dbReference>
<evidence type="ECO:0000313" key="2">
    <source>
        <dbReference type="EMBL" id="TCT24909.1"/>
    </source>
</evidence>
<feature type="transmembrane region" description="Helical" evidence="1">
    <location>
        <begin position="948"/>
        <end position="967"/>
    </location>
</feature>